<evidence type="ECO:0000256" key="1">
    <source>
        <dbReference type="SAM" id="MobiDB-lite"/>
    </source>
</evidence>
<accession>A0A4R8T5G4</accession>
<comment type="caution">
    <text evidence="2">The sequence shown here is derived from an EMBL/GenBank/DDBJ whole genome shotgun (WGS) entry which is preliminary data.</text>
</comment>
<keyword evidence="3" id="KW-1185">Reference proteome</keyword>
<name>A0A4R8T5G4_9PEZI</name>
<proteinExistence type="predicted"/>
<evidence type="ECO:0000313" key="3">
    <source>
        <dbReference type="Proteomes" id="UP000295604"/>
    </source>
</evidence>
<organism evidence="2 3">
    <name type="scientific">Colletotrichum sidae</name>
    <dbReference type="NCBI Taxonomy" id="1347389"/>
    <lineage>
        <taxon>Eukaryota</taxon>
        <taxon>Fungi</taxon>
        <taxon>Dikarya</taxon>
        <taxon>Ascomycota</taxon>
        <taxon>Pezizomycotina</taxon>
        <taxon>Sordariomycetes</taxon>
        <taxon>Hypocreomycetidae</taxon>
        <taxon>Glomerellales</taxon>
        <taxon>Glomerellaceae</taxon>
        <taxon>Colletotrichum</taxon>
        <taxon>Colletotrichum orbiculare species complex</taxon>
    </lineage>
</organism>
<protein>
    <submittedName>
        <fullName evidence="2">Uncharacterized protein</fullName>
    </submittedName>
</protein>
<dbReference type="AlphaFoldDB" id="A0A4R8T5G4"/>
<feature type="region of interest" description="Disordered" evidence="1">
    <location>
        <begin position="46"/>
        <end position="66"/>
    </location>
</feature>
<reference evidence="2 3" key="1">
    <citation type="submission" date="2018-11" db="EMBL/GenBank/DDBJ databases">
        <title>Genome sequence and assembly of Colletotrichum sidae.</title>
        <authorList>
            <person name="Gan P."/>
            <person name="Shirasu K."/>
        </authorList>
    </citation>
    <scope>NUCLEOTIDE SEQUENCE [LARGE SCALE GENOMIC DNA]</scope>
    <source>
        <strain evidence="2 3">CBS 518.97</strain>
    </source>
</reference>
<dbReference type="Proteomes" id="UP000295604">
    <property type="component" value="Unassembled WGS sequence"/>
</dbReference>
<evidence type="ECO:0000313" key="2">
    <source>
        <dbReference type="EMBL" id="TEA12400.1"/>
    </source>
</evidence>
<sequence length="84" mass="9060">MNSISVQAACNGETPTKPHCHRHTSAASDTTLSDVRYGRFVAAPDSSTYSLSQQTANTNASTAEHQENAQNALNDFGKRYRANS</sequence>
<dbReference type="EMBL" id="QAPF01000255">
    <property type="protein sequence ID" value="TEA12400.1"/>
    <property type="molecule type" value="Genomic_DNA"/>
</dbReference>
<gene>
    <name evidence="2" type="ORF">C8034_v006138</name>
</gene>
<feature type="region of interest" description="Disordered" evidence="1">
    <location>
        <begin position="1"/>
        <end position="29"/>
    </location>
</feature>